<feature type="transmembrane region" description="Helical" evidence="1">
    <location>
        <begin position="45"/>
        <end position="63"/>
    </location>
</feature>
<name>A0A6J6SWM7_9ZZZZ</name>
<evidence type="ECO:0000256" key="1">
    <source>
        <dbReference type="SAM" id="Phobius"/>
    </source>
</evidence>
<keyword evidence="1" id="KW-0812">Transmembrane</keyword>
<feature type="transmembrane region" description="Helical" evidence="1">
    <location>
        <begin position="6"/>
        <end position="24"/>
    </location>
</feature>
<gene>
    <name evidence="2" type="ORF">UFOPK2761_01129</name>
</gene>
<dbReference type="AlphaFoldDB" id="A0A6J6SWM7"/>
<keyword evidence="1" id="KW-0472">Membrane</keyword>
<proteinExistence type="predicted"/>
<reference evidence="2" key="1">
    <citation type="submission" date="2020-05" db="EMBL/GenBank/DDBJ databases">
        <authorList>
            <person name="Chiriac C."/>
            <person name="Salcher M."/>
            <person name="Ghai R."/>
            <person name="Kavagutti S V."/>
        </authorList>
    </citation>
    <scope>NUCLEOTIDE SEQUENCE</scope>
</reference>
<evidence type="ECO:0000313" key="2">
    <source>
        <dbReference type="EMBL" id="CAB4739123.1"/>
    </source>
</evidence>
<dbReference type="EMBL" id="CAEZYQ010000007">
    <property type="protein sequence ID" value="CAB4739123.1"/>
    <property type="molecule type" value="Genomic_DNA"/>
</dbReference>
<sequence length="513" mass="52117">MAVVSLWLALGPLVVVAVVVLLAVPRTGRRGRPLLLGSRPPTRRTTLAAAAATGLVVGGLWVLPDGRLPVPPGGGAWVTPGYTGRPVSAQPLPPDDGDVPDPVVVPTVSDLPGPLGLSVEVDSAWFGAEHCGALLPDSHGRLAALCTSRSGARLKVIDPRTLRPVATQELPEACGEPGAPAPPVLDAAGNLLVATGDRRLLQVATADAADDPALVTEAVVDLAPVVPAGDCVVAVVLDGAERAWFATAAGLVGVVAGDADPVVVDLGEPVGQPLAADRDGVYVTTVEAVHRVVTRAGAPLVGWRTAYETGSGVKRGQRDAGSGSGAVLVDSDAGPLLAFTDNANPRMHVVVLRAGDGEQVCRTQVFEDDASATEAALVPVEGGVVVTNGHGWTGLSSGVLGRRPSGGLARVEADCRTAWTSPEVAPTSGATLSRATGLLYAWTKRRSWLGADAWYLTALDARTGRTAWSARGGTGPWADSDGAPVTLGPGGAAFVGTRAGLVRVVDGTRGLRD</sequence>
<keyword evidence="1" id="KW-1133">Transmembrane helix</keyword>
<accession>A0A6J6SWM7</accession>
<protein>
    <submittedName>
        <fullName evidence="2">Unannotated protein</fullName>
    </submittedName>
</protein>
<organism evidence="2">
    <name type="scientific">freshwater metagenome</name>
    <dbReference type="NCBI Taxonomy" id="449393"/>
    <lineage>
        <taxon>unclassified sequences</taxon>
        <taxon>metagenomes</taxon>
        <taxon>ecological metagenomes</taxon>
    </lineage>
</organism>